<dbReference type="InterPro" id="IPR004152">
    <property type="entry name" value="GAT_dom"/>
</dbReference>
<feature type="coiled-coil region" evidence="10">
    <location>
        <begin position="204"/>
        <end position="241"/>
    </location>
</feature>
<keyword evidence="4" id="KW-0813">Transport</keyword>
<name>A0A1B6IBF6_9HEMI</name>
<dbReference type="CDD" id="cd03567">
    <property type="entry name" value="VHS_GGA_metazoan"/>
    <property type="match status" value="1"/>
</dbReference>
<keyword evidence="5" id="KW-0967">Endosome</keyword>
<dbReference type="GO" id="GO:0031267">
    <property type="term" value="F:small GTPase binding"/>
    <property type="evidence" value="ECO:0007669"/>
    <property type="project" value="InterPro"/>
</dbReference>
<feature type="domain" description="VHS" evidence="12">
    <location>
        <begin position="15"/>
        <end position="145"/>
    </location>
</feature>
<dbReference type="CDD" id="cd14234">
    <property type="entry name" value="GAT_GGA_meta"/>
    <property type="match status" value="1"/>
</dbReference>
<dbReference type="InterPro" id="IPR008153">
    <property type="entry name" value="GAE_dom"/>
</dbReference>
<dbReference type="SUPFAM" id="SSF48464">
    <property type="entry name" value="ENTH/VHS domain"/>
    <property type="match status" value="1"/>
</dbReference>
<dbReference type="InterPro" id="IPR013041">
    <property type="entry name" value="Clathrin_app_Ig-like_sf"/>
</dbReference>
<dbReference type="Pfam" id="PF00790">
    <property type="entry name" value="VHS"/>
    <property type="match status" value="1"/>
</dbReference>
<evidence type="ECO:0000256" key="7">
    <source>
        <dbReference type="ARBA" id="ARBA00022927"/>
    </source>
</evidence>
<feature type="compositionally biased region" description="Pro residues" evidence="11">
    <location>
        <begin position="477"/>
        <end position="487"/>
    </location>
</feature>
<evidence type="ECO:0000256" key="4">
    <source>
        <dbReference type="ARBA" id="ARBA00022448"/>
    </source>
</evidence>
<dbReference type="Pfam" id="PF02883">
    <property type="entry name" value="Alpha_adaptinC2"/>
    <property type="match status" value="1"/>
</dbReference>
<dbReference type="Pfam" id="PF18308">
    <property type="entry name" value="GGA_N-GAT"/>
    <property type="match status" value="1"/>
</dbReference>
<evidence type="ECO:0000259" key="14">
    <source>
        <dbReference type="PROSITE" id="PS50909"/>
    </source>
</evidence>
<dbReference type="PANTHER" id="PTHR45905">
    <property type="entry name" value="GOLGI-LOCALIZED, GAMMA-ADAPTIN EAR CONTAINING, ARF BINDING PROTEIN"/>
    <property type="match status" value="1"/>
</dbReference>
<dbReference type="GO" id="GO:0031901">
    <property type="term" value="C:early endosome membrane"/>
    <property type="evidence" value="ECO:0007669"/>
    <property type="project" value="UniProtKB-SubCell"/>
</dbReference>
<dbReference type="InterPro" id="IPR038425">
    <property type="entry name" value="GAT_sf"/>
</dbReference>
<protein>
    <recommendedName>
        <fullName evidence="16">VHS domain-containing protein</fullName>
    </recommendedName>
</protein>
<evidence type="ECO:0000256" key="5">
    <source>
        <dbReference type="ARBA" id="ARBA00022753"/>
    </source>
</evidence>
<comment type="subcellular location">
    <subcellularLocation>
        <location evidence="2">Early endosome membrane</location>
        <topology evidence="2">Peripheral membrane protein</topology>
    </subcellularLocation>
    <subcellularLocation>
        <location evidence="1">Golgi apparatus</location>
        <location evidence="1">trans-Golgi network membrane</location>
        <topology evidence="1">Peripheral membrane protein</topology>
    </subcellularLocation>
</comment>
<feature type="region of interest" description="Disordered" evidence="11">
    <location>
        <begin position="458"/>
        <end position="491"/>
    </location>
</feature>
<feature type="domain" description="GAE" evidence="13">
    <location>
        <begin position="548"/>
        <end position="667"/>
    </location>
</feature>
<feature type="compositionally biased region" description="Low complexity" evidence="11">
    <location>
        <begin position="461"/>
        <end position="476"/>
    </location>
</feature>
<dbReference type="PROSITE" id="PS50179">
    <property type="entry name" value="VHS"/>
    <property type="match status" value="1"/>
</dbReference>
<dbReference type="InterPro" id="IPR027422">
    <property type="entry name" value="GGA1-3"/>
</dbReference>
<dbReference type="PANTHER" id="PTHR45905:SF1">
    <property type="entry name" value="GOLGI-LOCALIZED, GAMMA-ADAPTIN EAR CONTAINING, ARF BINDING PROTEIN"/>
    <property type="match status" value="1"/>
</dbReference>
<dbReference type="GO" id="GO:0034394">
    <property type="term" value="P:protein localization to cell surface"/>
    <property type="evidence" value="ECO:0007669"/>
    <property type="project" value="TreeGrafter"/>
</dbReference>
<evidence type="ECO:0000256" key="10">
    <source>
        <dbReference type="SAM" id="Coils"/>
    </source>
</evidence>
<dbReference type="GO" id="GO:0005802">
    <property type="term" value="C:trans-Golgi network"/>
    <property type="evidence" value="ECO:0007669"/>
    <property type="project" value="InterPro"/>
</dbReference>
<dbReference type="GO" id="GO:0035091">
    <property type="term" value="F:phosphatidylinositol binding"/>
    <property type="evidence" value="ECO:0007669"/>
    <property type="project" value="InterPro"/>
</dbReference>
<proteinExistence type="inferred from homology"/>
<dbReference type="InterPro" id="IPR041198">
    <property type="entry name" value="GGA_N-GAT"/>
</dbReference>
<dbReference type="InterPro" id="IPR008942">
    <property type="entry name" value="ENTH_VHS"/>
</dbReference>
<evidence type="ECO:0000256" key="8">
    <source>
        <dbReference type="ARBA" id="ARBA00023034"/>
    </source>
</evidence>
<evidence type="ECO:0000256" key="6">
    <source>
        <dbReference type="ARBA" id="ARBA00022843"/>
    </source>
</evidence>
<dbReference type="AlphaFoldDB" id="A0A1B6IBF6"/>
<organism evidence="15">
    <name type="scientific">Homalodisca liturata</name>
    <dbReference type="NCBI Taxonomy" id="320908"/>
    <lineage>
        <taxon>Eukaryota</taxon>
        <taxon>Metazoa</taxon>
        <taxon>Ecdysozoa</taxon>
        <taxon>Arthropoda</taxon>
        <taxon>Hexapoda</taxon>
        <taxon>Insecta</taxon>
        <taxon>Pterygota</taxon>
        <taxon>Neoptera</taxon>
        <taxon>Paraneoptera</taxon>
        <taxon>Hemiptera</taxon>
        <taxon>Auchenorrhyncha</taxon>
        <taxon>Membracoidea</taxon>
        <taxon>Cicadellidae</taxon>
        <taxon>Cicadellinae</taxon>
        <taxon>Proconiini</taxon>
        <taxon>Homalodisca</taxon>
    </lineage>
</organism>
<dbReference type="Gene3D" id="1.20.58.160">
    <property type="match status" value="1"/>
</dbReference>
<dbReference type="Gene3D" id="2.60.40.1230">
    <property type="match status" value="1"/>
</dbReference>
<gene>
    <name evidence="15" type="ORF">g.40348</name>
</gene>
<dbReference type="GO" id="GO:0043130">
    <property type="term" value="F:ubiquitin binding"/>
    <property type="evidence" value="ECO:0007669"/>
    <property type="project" value="InterPro"/>
</dbReference>
<dbReference type="GO" id="GO:0006893">
    <property type="term" value="P:Golgi to plasma membrane transport"/>
    <property type="evidence" value="ECO:0007669"/>
    <property type="project" value="TreeGrafter"/>
</dbReference>
<keyword evidence="6" id="KW-0832">Ubl conjugation</keyword>
<dbReference type="PROSITE" id="PS50909">
    <property type="entry name" value="GAT"/>
    <property type="match status" value="1"/>
</dbReference>
<dbReference type="SMART" id="SM00809">
    <property type="entry name" value="Alpha_adaptinC2"/>
    <property type="match status" value="1"/>
</dbReference>
<dbReference type="SMART" id="SM00288">
    <property type="entry name" value="VHS"/>
    <property type="match status" value="1"/>
</dbReference>
<evidence type="ECO:0008006" key="16">
    <source>
        <dbReference type="Google" id="ProtNLM"/>
    </source>
</evidence>
<evidence type="ECO:0000259" key="13">
    <source>
        <dbReference type="PROSITE" id="PS50180"/>
    </source>
</evidence>
<comment type="similarity">
    <text evidence="3">Belongs to the GGA protein family.</text>
</comment>
<dbReference type="PROSITE" id="PS50180">
    <property type="entry name" value="GAE"/>
    <property type="match status" value="1"/>
</dbReference>
<evidence type="ECO:0000256" key="2">
    <source>
        <dbReference type="ARBA" id="ARBA00004220"/>
    </source>
</evidence>
<evidence type="ECO:0000256" key="9">
    <source>
        <dbReference type="ARBA" id="ARBA00023136"/>
    </source>
</evidence>
<feature type="domain" description="GAT" evidence="14">
    <location>
        <begin position="174"/>
        <end position="301"/>
    </location>
</feature>
<dbReference type="InterPro" id="IPR002014">
    <property type="entry name" value="VHS_dom"/>
</dbReference>
<evidence type="ECO:0000256" key="1">
    <source>
        <dbReference type="ARBA" id="ARBA00004150"/>
    </source>
</evidence>
<accession>A0A1B6IBF6</accession>
<dbReference type="InterPro" id="IPR008152">
    <property type="entry name" value="Clathrin_a/b/g-adaptin_app_Ig"/>
</dbReference>
<evidence type="ECO:0000256" key="11">
    <source>
        <dbReference type="SAM" id="MobiDB-lite"/>
    </source>
</evidence>
<evidence type="ECO:0000313" key="15">
    <source>
        <dbReference type="EMBL" id="JAS84275.1"/>
    </source>
</evidence>
<evidence type="ECO:0000259" key="12">
    <source>
        <dbReference type="PROSITE" id="PS50179"/>
    </source>
</evidence>
<dbReference type="SUPFAM" id="SSF89009">
    <property type="entry name" value="GAT-like domain"/>
    <property type="match status" value="1"/>
</dbReference>
<sequence>MDIVTTSLEALIQRATCSQNQSPDTAAIDAFCGLVSKEPDCAQTATRFITAKVHSLQEWEALQALHVLDACMKRCGSSFHAEVGKFRFLNELIKLVSPKYNGAHTPEPVKRRVLELMQSWTIYYPREFKIKEAYEMLKKQGVVKEEMMMMEAHKSLDQNIVPPPPRHQDSIFQDTEKSRLLQKLLQSKNPDDLQAANRLIKTMVKEDERRVEMKSRQLSELEAAHNNARLLSEMLESYSQDTSSAQDLELIKELQASCLRFRPNVQRLLSEVHSDERLFNEVLAANDELGEVLEKYGVVILQGLPASAVGGNLLDLSSPATESLPPPPTTPAPASVSLLCEQLTDISIDAPVVPNLDSALPIQLSSSILPLQPPQPIPSQPLGDLASLGDIFSSLAQPAAVPMSPVRTAVSEKPVAKTGLEELDAISESLLKQSLPQTVSQPVIKTQTKVPMNQLPLSHQASPVHSSPASVHSILPPSNPAPAPPPDSLDLLIDSTEDLKAPPQPQVNGDTPVVEVTAEPQPLVKSEISIRPLGLGDITVPLETIKPGSLPPLPVLQERGVAVTIHFARDSPRDDVSVFVVTTTSQSQYPVSDYLFQAIVPKGCRLRLQPPSSTELPAHNPFLPPAAITQVMLIASPDKKPIMLRVVMSFTMDDETVTEMKEVEKFPLLNS</sequence>
<dbReference type="Gene3D" id="1.25.40.90">
    <property type="match status" value="1"/>
</dbReference>
<evidence type="ECO:0000256" key="3">
    <source>
        <dbReference type="ARBA" id="ARBA00008099"/>
    </source>
</evidence>
<dbReference type="Gene3D" id="1.20.5.170">
    <property type="match status" value="1"/>
</dbReference>
<dbReference type="SUPFAM" id="SSF49348">
    <property type="entry name" value="Clathrin adaptor appendage domain"/>
    <property type="match status" value="1"/>
</dbReference>
<keyword evidence="7" id="KW-0653">Protein transport</keyword>
<dbReference type="Pfam" id="PF03127">
    <property type="entry name" value="GAT"/>
    <property type="match status" value="1"/>
</dbReference>
<keyword evidence="10" id="KW-0175">Coiled coil</keyword>
<keyword evidence="8" id="KW-0333">Golgi apparatus</keyword>
<keyword evidence="9" id="KW-0472">Membrane</keyword>
<dbReference type="GO" id="GO:0006886">
    <property type="term" value="P:intracellular protein transport"/>
    <property type="evidence" value="ECO:0007669"/>
    <property type="project" value="InterPro"/>
</dbReference>
<reference evidence="15" key="1">
    <citation type="submission" date="2015-11" db="EMBL/GenBank/DDBJ databases">
        <title>De novo transcriptome assembly of four potential Pierce s Disease insect vectors from Arizona vineyards.</title>
        <authorList>
            <person name="Tassone E.E."/>
        </authorList>
    </citation>
    <scope>NUCLEOTIDE SEQUENCE</scope>
</reference>
<dbReference type="EMBL" id="GECU01023431">
    <property type="protein sequence ID" value="JAS84275.1"/>
    <property type="molecule type" value="Transcribed_RNA"/>
</dbReference>